<evidence type="ECO:0000256" key="1">
    <source>
        <dbReference type="ARBA" id="ARBA00022801"/>
    </source>
</evidence>
<organism evidence="3 4">
    <name type="scientific">Pseudobdellovibrio exovorus JSS</name>
    <dbReference type="NCBI Taxonomy" id="1184267"/>
    <lineage>
        <taxon>Bacteria</taxon>
        <taxon>Pseudomonadati</taxon>
        <taxon>Bdellovibrionota</taxon>
        <taxon>Bdellovibrionia</taxon>
        <taxon>Bdellovibrionales</taxon>
        <taxon>Pseudobdellovibrionaceae</taxon>
        <taxon>Pseudobdellovibrio</taxon>
    </lineage>
</organism>
<sequence length="273" mass="31781">MHLDNFHYSVLGTNTEQRIVFVHGLMAFAANWRKIAGRLESEYQCLIYDQRGHGRSFKPESGYSPEVLAEDLDKITTELGWNKFHLVGHSMGARVAMVFANRYPERLQTLTLEDMGPDIQPESYKYYENMLNRVPTPFASKEDLKSFFDHEFLKVFTPKEDPKVLAGFLQANIEEKPNGQYDWRFSKQAIVDIVKEGHVKDRWLEVSSFKMPVLLVRGEKSHIFTREVFDKMLQINPMITGVEVPDTGHWVHYEKFAEFTDALRDFLESHKQG</sequence>
<dbReference type="PANTHER" id="PTHR46118">
    <property type="entry name" value="PROTEIN ABHD11"/>
    <property type="match status" value="1"/>
</dbReference>
<dbReference type="Gene3D" id="3.40.50.1820">
    <property type="entry name" value="alpha/beta hydrolase"/>
    <property type="match status" value="1"/>
</dbReference>
<dbReference type="eggNOG" id="COG2267">
    <property type="taxonomic scope" value="Bacteria"/>
</dbReference>
<dbReference type="EMBL" id="CP003537">
    <property type="protein sequence ID" value="AGH94712.1"/>
    <property type="molecule type" value="Genomic_DNA"/>
</dbReference>
<dbReference type="HOGENOM" id="CLU_020336_13_5_7"/>
<dbReference type="RefSeq" id="WP_015469202.1">
    <property type="nucleotide sequence ID" value="NC_020813.1"/>
</dbReference>
<dbReference type="KEGG" id="bex:A11Q_492"/>
<evidence type="ECO:0000313" key="4">
    <source>
        <dbReference type="Proteomes" id="UP000012040"/>
    </source>
</evidence>
<dbReference type="PATRIC" id="fig|1184267.3.peg.500"/>
<evidence type="ECO:0000313" key="3">
    <source>
        <dbReference type="EMBL" id="AGH94712.1"/>
    </source>
</evidence>
<gene>
    <name evidence="3" type="ORF">A11Q_492</name>
</gene>
<name>M4V5S3_9BACT</name>
<accession>M4V5S3</accession>
<dbReference type="STRING" id="1184267.A11Q_492"/>
<protein>
    <submittedName>
        <fullName evidence="3">Putative hydrolase</fullName>
    </submittedName>
</protein>
<dbReference type="AlphaFoldDB" id="M4V5S3"/>
<dbReference type="InterPro" id="IPR000073">
    <property type="entry name" value="AB_hydrolase_1"/>
</dbReference>
<proteinExistence type="predicted"/>
<dbReference type="InterPro" id="IPR029058">
    <property type="entry name" value="AB_hydrolase_fold"/>
</dbReference>
<dbReference type="GO" id="GO:0016787">
    <property type="term" value="F:hydrolase activity"/>
    <property type="evidence" value="ECO:0007669"/>
    <property type="project" value="UniProtKB-KW"/>
</dbReference>
<dbReference type="Pfam" id="PF00561">
    <property type="entry name" value="Abhydrolase_1"/>
    <property type="match status" value="1"/>
</dbReference>
<evidence type="ECO:0000259" key="2">
    <source>
        <dbReference type="Pfam" id="PF00561"/>
    </source>
</evidence>
<dbReference type="SUPFAM" id="SSF53474">
    <property type="entry name" value="alpha/beta-Hydrolases"/>
    <property type="match status" value="1"/>
</dbReference>
<keyword evidence="1 3" id="KW-0378">Hydrolase</keyword>
<reference evidence="3 4" key="1">
    <citation type="journal article" date="2013" name="ISME J.">
        <title>By their genes ye shall know them: genomic signatures of predatory bacteria.</title>
        <authorList>
            <person name="Pasternak Z."/>
            <person name="Pietrokovski S."/>
            <person name="Rotem O."/>
            <person name="Gophna U."/>
            <person name="Lurie-Weinberger M.N."/>
            <person name="Jurkevitch E."/>
        </authorList>
    </citation>
    <scope>NUCLEOTIDE SEQUENCE [LARGE SCALE GENOMIC DNA]</scope>
    <source>
        <strain evidence="3 4">JSS</strain>
    </source>
</reference>
<feature type="domain" description="AB hydrolase-1" evidence="2">
    <location>
        <begin position="18"/>
        <end position="255"/>
    </location>
</feature>
<keyword evidence="4" id="KW-1185">Reference proteome</keyword>
<dbReference type="OrthoDB" id="9775557at2"/>
<dbReference type="PRINTS" id="PR00111">
    <property type="entry name" value="ABHYDROLASE"/>
</dbReference>
<dbReference type="Proteomes" id="UP000012040">
    <property type="component" value="Chromosome"/>
</dbReference>
<dbReference type="PANTHER" id="PTHR46118:SF4">
    <property type="entry name" value="PROTEIN ABHD11"/>
    <property type="match status" value="1"/>
</dbReference>